<evidence type="ECO:0000256" key="1">
    <source>
        <dbReference type="SAM" id="MobiDB-lite"/>
    </source>
</evidence>
<dbReference type="GO" id="GO:0005634">
    <property type="term" value="C:nucleus"/>
    <property type="evidence" value="ECO:0007669"/>
    <property type="project" value="TreeGrafter"/>
</dbReference>
<organism evidence="3">
    <name type="scientific">Eremomyces bilateralis CBS 781.70</name>
    <dbReference type="NCBI Taxonomy" id="1392243"/>
    <lineage>
        <taxon>Eukaryota</taxon>
        <taxon>Fungi</taxon>
        <taxon>Dikarya</taxon>
        <taxon>Ascomycota</taxon>
        <taxon>Pezizomycotina</taxon>
        <taxon>Dothideomycetes</taxon>
        <taxon>Dothideomycetes incertae sedis</taxon>
        <taxon>Eremomycetales</taxon>
        <taxon>Eremomycetaceae</taxon>
        <taxon>Eremomyces</taxon>
    </lineage>
</organism>
<reference evidence="5" key="2">
    <citation type="submission" date="2020-04" db="EMBL/GenBank/DDBJ databases">
        <authorList>
            <consortium name="NCBI Genome Project"/>
        </authorList>
    </citation>
    <scope>NUCLEOTIDE SEQUENCE</scope>
    <source>
        <strain evidence="5">CBS 781.70</strain>
    </source>
</reference>
<proteinExistence type="predicted"/>
<feature type="compositionally biased region" description="Low complexity" evidence="1">
    <location>
        <begin position="257"/>
        <end position="267"/>
    </location>
</feature>
<evidence type="ECO:0000313" key="5">
    <source>
        <dbReference type="RefSeq" id="XP_033537140.1"/>
    </source>
</evidence>
<dbReference type="InterPro" id="IPR029071">
    <property type="entry name" value="Ubiquitin-like_domsf"/>
</dbReference>
<dbReference type="Pfam" id="PF11470">
    <property type="entry name" value="TUG-UBL1"/>
    <property type="match status" value="1"/>
</dbReference>
<dbReference type="CDD" id="cd17075">
    <property type="entry name" value="UBX1_UBXN9"/>
    <property type="match status" value="1"/>
</dbReference>
<evidence type="ECO:0000259" key="2">
    <source>
        <dbReference type="Pfam" id="PF11470"/>
    </source>
</evidence>
<dbReference type="CDD" id="cd16105">
    <property type="entry name" value="Ubl_ASPSCR1_like"/>
    <property type="match status" value="1"/>
</dbReference>
<reference evidence="5" key="3">
    <citation type="submission" date="2025-04" db="UniProtKB">
        <authorList>
            <consortium name="RefSeq"/>
        </authorList>
    </citation>
    <scope>IDENTIFICATION</scope>
    <source>
        <strain evidence="5">CBS 781.70</strain>
    </source>
</reference>
<dbReference type="AlphaFoldDB" id="A0A6G1GCD2"/>
<dbReference type="EMBL" id="ML975151">
    <property type="protein sequence ID" value="KAF1815509.1"/>
    <property type="molecule type" value="Genomic_DNA"/>
</dbReference>
<dbReference type="SUPFAM" id="SSF54236">
    <property type="entry name" value="Ubiquitin-like"/>
    <property type="match status" value="1"/>
</dbReference>
<dbReference type="InterPro" id="IPR059238">
    <property type="entry name" value="UBX1_UBXN9"/>
</dbReference>
<protein>
    <recommendedName>
        <fullName evidence="2">TUG ubiquitin-like domain-containing protein</fullName>
    </recommendedName>
</protein>
<dbReference type="RefSeq" id="XP_033537140.1">
    <property type="nucleotide sequence ID" value="XM_033674229.1"/>
</dbReference>
<keyword evidence="4" id="KW-1185">Reference proteome</keyword>
<feature type="region of interest" description="Disordered" evidence="1">
    <location>
        <begin position="441"/>
        <end position="490"/>
    </location>
</feature>
<dbReference type="OrthoDB" id="440781at2759"/>
<reference evidence="3 5" key="1">
    <citation type="submission" date="2020-01" db="EMBL/GenBank/DDBJ databases">
        <authorList>
            <consortium name="DOE Joint Genome Institute"/>
            <person name="Haridas S."/>
            <person name="Albert R."/>
            <person name="Binder M."/>
            <person name="Bloem J."/>
            <person name="Labutti K."/>
            <person name="Salamov A."/>
            <person name="Andreopoulos B."/>
            <person name="Baker S.E."/>
            <person name="Barry K."/>
            <person name="Bills G."/>
            <person name="Bluhm B.H."/>
            <person name="Cannon C."/>
            <person name="Castanera R."/>
            <person name="Culley D.E."/>
            <person name="Daum C."/>
            <person name="Ezra D."/>
            <person name="Gonzalez J.B."/>
            <person name="Henrissat B."/>
            <person name="Kuo A."/>
            <person name="Liang C."/>
            <person name="Lipzen A."/>
            <person name="Lutzoni F."/>
            <person name="Magnuson J."/>
            <person name="Mondo S."/>
            <person name="Nolan M."/>
            <person name="Ohm R."/>
            <person name="Pangilinan J."/>
            <person name="Park H.-J."/>
            <person name="Ramirez L."/>
            <person name="Alfaro M."/>
            <person name="Sun H."/>
            <person name="Tritt A."/>
            <person name="Yoshinaga Y."/>
            <person name="Zwiers L.-H."/>
            <person name="Turgeon B.G."/>
            <person name="Goodwin S.B."/>
            <person name="Spatafora J.W."/>
            <person name="Crous P.W."/>
            <person name="Grigoriev I.V."/>
        </authorList>
    </citation>
    <scope>NUCLEOTIDE SEQUENCE</scope>
    <source>
        <strain evidence="3 5">CBS 781.70</strain>
    </source>
</reference>
<feature type="region of interest" description="Disordered" evidence="1">
    <location>
        <begin position="209"/>
        <end position="289"/>
    </location>
</feature>
<evidence type="ECO:0000313" key="4">
    <source>
        <dbReference type="Proteomes" id="UP000504638"/>
    </source>
</evidence>
<dbReference type="InterPro" id="IPR021569">
    <property type="entry name" value="TUG-UBL1"/>
</dbReference>
<dbReference type="GO" id="GO:0006886">
    <property type="term" value="P:intracellular protein transport"/>
    <property type="evidence" value="ECO:0007669"/>
    <property type="project" value="TreeGrafter"/>
</dbReference>
<sequence length="490" mass="52786">MASHVVVIDARLRRATIKTSPSKYLSDILSEACTRLGYKPDQYILKHKKKPIDLSVTFRLSGLPSGAQLELVQGSRSPSVVSIALQLPTSETNLRLTDKFPSNTTLWQILRQFESGAKGSTSRKLNFTERAVSQTQTGASSGAGRMYYEMPELNIMGRQLGSLADLQKTLAQVGLNGGSALLRLSFRNSGMPLEEAMMEISQYFREVERGPPVTEEGESSRSVAAVDGAGNSEADAPPPAPKPEEPTQATPTPPQPTTTAPSETHPSSPSPPSPPSHSTTSTTFNPSDYIPTIEHAKAHQASLVAAAQNRRLPSDAELAARDAARASALESVERVRVRIGLSDEWGVEGEFKRGETGADVYAWLGGMIATTSTKAEEGKGGGGPGFVVKYRGDDGRLVELPRGKGLVTGLGLRGATKMFMEWEGEGRGRRVLKEEWRRRAGELKAPEVPEVEEEGTGNAVAEGRGRGEGKKPSTGSFEDKMKKMLFGKKR</sequence>
<evidence type="ECO:0000313" key="3">
    <source>
        <dbReference type="EMBL" id="KAF1815509.1"/>
    </source>
</evidence>
<feature type="compositionally biased region" description="Basic and acidic residues" evidence="1">
    <location>
        <begin position="463"/>
        <end position="482"/>
    </location>
</feature>
<name>A0A6G1GCD2_9PEZI</name>
<dbReference type="GO" id="GO:0005737">
    <property type="term" value="C:cytoplasm"/>
    <property type="evidence" value="ECO:0007669"/>
    <property type="project" value="TreeGrafter"/>
</dbReference>
<accession>A0A6G1GCD2</accession>
<dbReference type="Proteomes" id="UP000504638">
    <property type="component" value="Unplaced"/>
</dbReference>
<dbReference type="PANTHER" id="PTHR46467:SF1">
    <property type="entry name" value="TETHER CONTAINING UBX DOMAIN FOR GLUT4"/>
    <property type="match status" value="1"/>
</dbReference>
<dbReference type="Gene3D" id="3.10.20.90">
    <property type="entry name" value="Phosphatidylinositol 3-kinase Catalytic Subunit, Chain A, domain 1"/>
    <property type="match status" value="1"/>
</dbReference>
<dbReference type="GO" id="GO:0012506">
    <property type="term" value="C:vesicle membrane"/>
    <property type="evidence" value="ECO:0007669"/>
    <property type="project" value="TreeGrafter"/>
</dbReference>
<feature type="domain" description="TUG ubiquitin-like" evidence="2">
    <location>
        <begin position="10"/>
        <end position="71"/>
    </location>
</feature>
<dbReference type="PANTHER" id="PTHR46467">
    <property type="entry name" value="TETHER CONTAINING UBX DOMAIN FOR GLUT4"/>
    <property type="match status" value="1"/>
</dbReference>
<gene>
    <name evidence="3 5" type="ORF">P152DRAFT_187436</name>
</gene>
<dbReference type="GeneID" id="54414799"/>